<dbReference type="PANTHER" id="PTHR10094:SF25">
    <property type="entry name" value="SCP2 STEROL-BINDING DOMAIN-CONTAINING PROTEIN 1"/>
    <property type="match status" value="1"/>
</dbReference>
<dbReference type="Pfam" id="PF02036">
    <property type="entry name" value="SCP2"/>
    <property type="match status" value="1"/>
</dbReference>
<reference evidence="2 3" key="1">
    <citation type="submission" date="2015-12" db="EMBL/GenBank/DDBJ databases">
        <title>Draft genome sequence of Acidibacillus ferrooxidans ITV001, isolated from a chalcopyrite acid mine drainage site in Brazil.</title>
        <authorList>
            <person name="Dall'Agnol H."/>
            <person name="Nancucheo I."/>
            <person name="Johnson B."/>
            <person name="Oliveira R."/>
            <person name="Leite L."/>
            <person name="Pylro V."/>
            <person name="Nunes G.L."/>
            <person name="Tzotzos G."/>
            <person name="Fernandes G.R."/>
            <person name="Dutra J."/>
            <person name="Orellana S.C."/>
            <person name="Oliveira G."/>
        </authorList>
    </citation>
    <scope>NUCLEOTIDE SEQUENCE [LARGE SCALE GENOMIC DNA]</scope>
    <source>
        <strain evidence="3">ITV01</strain>
    </source>
</reference>
<sequence length="113" mass="12470">MEPIDARTVFAGMKTQFDPHAAKGVNAKIVYELSGSDATMWTLSVQDGVLDVREGKDEGRVQAVVRMSSDDFVKVALGKANPMTLFMTGKLKIDGDPFMAQKFQSFFKKPDHV</sequence>
<name>A0A124IW50_9BACL</name>
<gene>
    <name evidence="2" type="ORF">ATW55_03520</name>
</gene>
<dbReference type="EMBL" id="LPVJ01000019">
    <property type="protein sequence ID" value="KUO96291.1"/>
    <property type="molecule type" value="Genomic_DNA"/>
</dbReference>
<keyword evidence="3" id="KW-1185">Reference proteome</keyword>
<dbReference type="AlphaFoldDB" id="A0A124IW50"/>
<dbReference type="Proteomes" id="UP000053557">
    <property type="component" value="Unassembled WGS sequence"/>
</dbReference>
<dbReference type="PANTHER" id="PTHR10094">
    <property type="entry name" value="STEROL CARRIER PROTEIN 2 SCP-2 FAMILY PROTEIN"/>
    <property type="match status" value="1"/>
</dbReference>
<comment type="caution">
    <text evidence="2">The sequence shown here is derived from an EMBL/GenBank/DDBJ whole genome shotgun (WGS) entry which is preliminary data.</text>
</comment>
<dbReference type="OrthoDB" id="9804656at2"/>
<dbReference type="InterPro" id="IPR003033">
    <property type="entry name" value="SCP2_sterol-bd_dom"/>
</dbReference>
<evidence type="ECO:0000313" key="3">
    <source>
        <dbReference type="Proteomes" id="UP000053557"/>
    </source>
</evidence>
<dbReference type="SUPFAM" id="SSF55718">
    <property type="entry name" value="SCP-like"/>
    <property type="match status" value="1"/>
</dbReference>
<dbReference type="GO" id="GO:0005829">
    <property type="term" value="C:cytosol"/>
    <property type="evidence" value="ECO:0007669"/>
    <property type="project" value="TreeGrafter"/>
</dbReference>
<feature type="domain" description="SCP2" evidence="1">
    <location>
        <begin position="19"/>
        <end position="108"/>
    </location>
</feature>
<evidence type="ECO:0000313" key="2">
    <source>
        <dbReference type="EMBL" id="KUO96291.1"/>
    </source>
</evidence>
<proteinExistence type="predicted"/>
<organism evidence="2 3">
    <name type="scientific">Ferroacidibacillus organovorans</name>
    <dbReference type="NCBI Taxonomy" id="1765683"/>
    <lineage>
        <taxon>Bacteria</taxon>
        <taxon>Bacillati</taxon>
        <taxon>Bacillota</taxon>
        <taxon>Bacilli</taxon>
        <taxon>Bacillales</taxon>
        <taxon>Alicyclobacillaceae</taxon>
        <taxon>Ferroacidibacillus</taxon>
    </lineage>
</organism>
<accession>A0A124IW50</accession>
<dbReference type="InterPro" id="IPR036527">
    <property type="entry name" value="SCP2_sterol-bd_dom_sf"/>
</dbReference>
<protein>
    <recommendedName>
        <fullName evidence="1">SCP2 domain-containing protein</fullName>
    </recommendedName>
</protein>
<dbReference type="Gene3D" id="3.30.1050.10">
    <property type="entry name" value="SCP2 sterol-binding domain"/>
    <property type="match status" value="1"/>
</dbReference>
<evidence type="ECO:0000259" key="1">
    <source>
        <dbReference type="Pfam" id="PF02036"/>
    </source>
</evidence>
<dbReference type="RefSeq" id="WP_067714209.1">
    <property type="nucleotide sequence ID" value="NZ_LPVJ01000019.1"/>
</dbReference>